<dbReference type="PANTHER" id="PTHR37507">
    <property type="entry name" value="SPORULATION PROTEIN YDCC"/>
    <property type="match status" value="1"/>
</dbReference>
<evidence type="ECO:0000313" key="2">
    <source>
        <dbReference type="Proteomes" id="UP000028549"/>
    </source>
</evidence>
<reference evidence="1 2" key="1">
    <citation type="journal article" date="2005" name="Int. J. Syst. Evol. Microbiol.">
        <title>Bacillus cibi sp. nov., isolated from jeotgal, a traditional Korean fermented seafood.</title>
        <authorList>
            <person name="Yoon J.H."/>
            <person name="Lee C.H."/>
            <person name="Oh T.K."/>
        </authorList>
    </citation>
    <scope>NUCLEOTIDE SEQUENCE [LARGE SCALE GENOMIC DNA]</scope>
    <source>
        <strain evidence="1 2">DSM 16189</strain>
    </source>
</reference>
<organism evidence="1 2">
    <name type="scientific">Metabacillus indicus</name>
    <name type="common">Bacillus indicus</name>
    <dbReference type="NCBI Taxonomy" id="246786"/>
    <lineage>
        <taxon>Bacteria</taxon>
        <taxon>Bacillati</taxon>
        <taxon>Bacillota</taxon>
        <taxon>Bacilli</taxon>
        <taxon>Bacillales</taxon>
        <taxon>Bacillaceae</taxon>
        <taxon>Metabacillus</taxon>
    </lineage>
</organism>
<dbReference type="EMBL" id="JNVC02000017">
    <property type="protein sequence ID" value="KEZ47723.1"/>
    <property type="molecule type" value="Genomic_DNA"/>
</dbReference>
<gene>
    <name evidence="1" type="ORF">GS18_0218860</name>
</gene>
<accession>A0A084GK61</accession>
<dbReference type="PANTHER" id="PTHR37507:SF2">
    <property type="entry name" value="SPORULATION PROTEIN YDCC"/>
    <property type="match status" value="1"/>
</dbReference>
<dbReference type="Gene3D" id="2.50.20.10">
    <property type="entry name" value="Lipoprotein localisation LolA/LolB/LppX"/>
    <property type="match status" value="1"/>
</dbReference>
<dbReference type="InterPro" id="IPR052944">
    <property type="entry name" value="Sporulation_related"/>
</dbReference>
<name>A0A084GK61_METID</name>
<sequence>MKKHFLLLVVGIIAVLMLAACGEKSKTDVVENLDKKVEELSGYKAKAQMTLQTGSEPQIYEVEIWHKQPSFYRVNLKNAEKDQSQMILRNNEGVFVLTPALKKSFRFQSEWPQNSSQAYLFESLVKDIKSDADSIFKSTKNEYVFETKTNYQNSQMLPLQEITFNKKDLKPSVVKVMDTDRNPLVVVEFTDFDFGAKFDKNSFDMEKNMSFASVDVETSAAVDSKPFSVKYPLEEIEGVKLTEEKEMTTENGKRVVQTYDGEKSYTFIQEKAVAATVATSSSVNGEPVDLGVAVGALTEQSLTWTYDGVEYMIASKDLSQEEMIRVAQSVQGQAIK</sequence>
<protein>
    <submittedName>
        <fullName evidence="1">Sporulation protein</fullName>
    </submittedName>
</protein>
<evidence type="ECO:0000313" key="1">
    <source>
        <dbReference type="EMBL" id="KEZ47723.1"/>
    </source>
</evidence>
<dbReference type="STRING" id="246786.GS18_0218860"/>
<dbReference type="InterPro" id="IPR029046">
    <property type="entry name" value="LolA/LolB/LppX"/>
</dbReference>
<dbReference type="OrthoDB" id="9785380at2"/>
<dbReference type="SUPFAM" id="SSF89392">
    <property type="entry name" value="Prokaryotic lipoproteins and lipoprotein localization factors"/>
    <property type="match status" value="1"/>
</dbReference>
<dbReference type="PROSITE" id="PS51257">
    <property type="entry name" value="PROKAR_LIPOPROTEIN"/>
    <property type="match status" value="1"/>
</dbReference>
<proteinExistence type="predicted"/>
<dbReference type="RefSeq" id="WP_029286382.1">
    <property type="nucleotide sequence ID" value="NZ_JAXAWW010000019.1"/>
</dbReference>
<comment type="caution">
    <text evidence="1">The sequence shown here is derived from an EMBL/GenBank/DDBJ whole genome shotgun (WGS) entry which is preliminary data.</text>
</comment>
<keyword evidence="2" id="KW-1185">Reference proteome</keyword>
<dbReference type="AlphaFoldDB" id="A0A084GK61"/>
<dbReference type="Proteomes" id="UP000028549">
    <property type="component" value="Unassembled WGS sequence"/>
</dbReference>